<organism evidence="4 5">
    <name type="scientific">Mycolicibacter virginiensis</name>
    <dbReference type="NCBI Taxonomy" id="1795032"/>
    <lineage>
        <taxon>Bacteria</taxon>
        <taxon>Bacillati</taxon>
        <taxon>Actinomycetota</taxon>
        <taxon>Actinomycetes</taxon>
        <taxon>Mycobacteriales</taxon>
        <taxon>Mycobacteriaceae</taxon>
        <taxon>Mycolicibacter</taxon>
    </lineage>
</organism>
<keyword evidence="5" id="KW-1185">Reference proteome</keyword>
<dbReference type="GO" id="GO:0003677">
    <property type="term" value="F:DNA binding"/>
    <property type="evidence" value="ECO:0007669"/>
    <property type="project" value="UniProtKB-UniRule"/>
</dbReference>
<dbReference type="InterPro" id="IPR009057">
    <property type="entry name" value="Homeodomain-like_sf"/>
</dbReference>
<dbReference type="SUPFAM" id="SSF46689">
    <property type="entry name" value="Homeodomain-like"/>
    <property type="match status" value="1"/>
</dbReference>
<feature type="domain" description="HTH tetR-type" evidence="3">
    <location>
        <begin position="21"/>
        <end position="81"/>
    </location>
</feature>
<dbReference type="PANTHER" id="PTHR43479:SF11">
    <property type="entry name" value="ACREF_ENVCD OPERON REPRESSOR-RELATED"/>
    <property type="match status" value="1"/>
</dbReference>
<evidence type="ECO:0000256" key="2">
    <source>
        <dbReference type="PROSITE-ProRule" id="PRU00335"/>
    </source>
</evidence>
<dbReference type="Gene3D" id="1.10.357.10">
    <property type="entry name" value="Tetracycline Repressor, domain 2"/>
    <property type="match status" value="1"/>
</dbReference>
<sequence>MGGGQRAPRVWRGQTHDARSQARRAQLIEAGVELLGTGGTAGVTMRAACRDAGLSLRYFYESFSDTDELILAVYDRCNAELLATMAGVAGKAAPISVALDRATAYFEEDPRRLRILLREPQSSSLLADHRADILPGLLGALIGPSGIGNSSPVTAAQAMSASALSGALTTLVLDWADGRLRVSRAELVKFAADLVRAELSLATPSQS</sequence>
<comment type="caution">
    <text evidence="4">The sequence shown here is derived from an EMBL/GenBank/DDBJ whole genome shotgun (WGS) entry which is preliminary data.</text>
</comment>
<gene>
    <name evidence="4" type="ORF">C5U48_14175</name>
</gene>
<protein>
    <submittedName>
        <fullName evidence="4">TetR/AcrR family transcriptional regulator</fullName>
    </submittedName>
</protein>
<dbReference type="PROSITE" id="PS50977">
    <property type="entry name" value="HTH_TETR_2"/>
    <property type="match status" value="1"/>
</dbReference>
<dbReference type="InterPro" id="IPR001647">
    <property type="entry name" value="HTH_TetR"/>
</dbReference>
<reference evidence="4 5" key="1">
    <citation type="submission" date="2018-02" db="EMBL/GenBank/DDBJ databases">
        <title>Draft genome sequence of Mycobacterium virginiense isolated from mud of a swine farm in Japan.</title>
        <authorList>
            <person name="Ohya K."/>
        </authorList>
    </citation>
    <scope>NUCLEOTIDE SEQUENCE [LARGE SCALE GENOMIC DNA]</scope>
    <source>
        <strain evidence="4 5">GF75</strain>
    </source>
</reference>
<proteinExistence type="predicted"/>
<evidence type="ECO:0000313" key="5">
    <source>
        <dbReference type="Proteomes" id="UP000237911"/>
    </source>
</evidence>
<dbReference type="Pfam" id="PF00440">
    <property type="entry name" value="TetR_N"/>
    <property type="match status" value="1"/>
</dbReference>
<name>A0A9X7ILT5_9MYCO</name>
<feature type="DNA-binding region" description="H-T-H motif" evidence="2">
    <location>
        <begin position="44"/>
        <end position="63"/>
    </location>
</feature>
<evidence type="ECO:0000259" key="3">
    <source>
        <dbReference type="PROSITE" id="PS50977"/>
    </source>
</evidence>
<dbReference type="PANTHER" id="PTHR43479">
    <property type="entry name" value="ACREF/ENVCD OPERON REPRESSOR-RELATED"/>
    <property type="match status" value="1"/>
</dbReference>
<evidence type="ECO:0000256" key="1">
    <source>
        <dbReference type="ARBA" id="ARBA00023125"/>
    </source>
</evidence>
<dbReference type="Proteomes" id="UP000237911">
    <property type="component" value="Unassembled WGS sequence"/>
</dbReference>
<accession>A0A9X7ILT5</accession>
<evidence type="ECO:0000313" key="4">
    <source>
        <dbReference type="EMBL" id="PQM51603.1"/>
    </source>
</evidence>
<dbReference type="RefSeq" id="WP_064888433.1">
    <property type="nucleotide sequence ID" value="NZ_CP092430.2"/>
</dbReference>
<keyword evidence="1 2" id="KW-0238">DNA-binding</keyword>
<dbReference type="AlphaFoldDB" id="A0A9X7ILT5"/>
<dbReference type="InterPro" id="IPR050624">
    <property type="entry name" value="HTH-type_Tx_Regulator"/>
</dbReference>
<dbReference type="EMBL" id="PUEV01000063">
    <property type="protein sequence ID" value="PQM51603.1"/>
    <property type="molecule type" value="Genomic_DNA"/>
</dbReference>